<evidence type="ECO:0000259" key="8">
    <source>
        <dbReference type="Pfam" id="PF16363"/>
    </source>
</evidence>
<dbReference type="NCBIfam" id="TIGR01181">
    <property type="entry name" value="dTDP_gluc_dehyt"/>
    <property type="match status" value="1"/>
</dbReference>
<comment type="caution">
    <text evidence="9">The sequence shown here is derived from an EMBL/GenBank/DDBJ whole genome shotgun (WGS) entry which is preliminary data.</text>
</comment>
<dbReference type="InterPro" id="IPR016040">
    <property type="entry name" value="NAD(P)-bd_dom"/>
</dbReference>
<gene>
    <name evidence="9" type="primary">rfbB</name>
    <name evidence="9" type="ORF">JIN85_12205</name>
</gene>
<evidence type="ECO:0000313" key="9">
    <source>
        <dbReference type="EMBL" id="MBK1883182.1"/>
    </source>
</evidence>
<comment type="catalytic activity">
    <reaction evidence="1 7">
        <text>dTDP-alpha-D-glucose = dTDP-4-dehydro-6-deoxy-alpha-D-glucose + H2O</text>
        <dbReference type="Rhea" id="RHEA:17221"/>
        <dbReference type="ChEBI" id="CHEBI:15377"/>
        <dbReference type="ChEBI" id="CHEBI:57477"/>
        <dbReference type="ChEBI" id="CHEBI:57649"/>
        <dbReference type="EC" id="4.2.1.46"/>
    </reaction>
</comment>
<dbReference type="Gene3D" id="3.40.50.720">
    <property type="entry name" value="NAD(P)-binding Rossmann-like Domain"/>
    <property type="match status" value="1"/>
</dbReference>
<comment type="cofactor">
    <cofactor evidence="2 7">
        <name>NAD(+)</name>
        <dbReference type="ChEBI" id="CHEBI:57540"/>
    </cofactor>
</comment>
<dbReference type="EMBL" id="JAENIJ010000018">
    <property type="protein sequence ID" value="MBK1883182.1"/>
    <property type="molecule type" value="Genomic_DNA"/>
</dbReference>
<dbReference type="RefSeq" id="WP_200271054.1">
    <property type="nucleotide sequence ID" value="NZ_JAENIJ010000018.1"/>
</dbReference>
<dbReference type="AlphaFoldDB" id="A0A934SBL6"/>
<proteinExistence type="inferred from homology"/>
<keyword evidence="6 7" id="KW-0456">Lyase</keyword>
<evidence type="ECO:0000256" key="6">
    <source>
        <dbReference type="ARBA" id="ARBA00023239"/>
    </source>
</evidence>
<accession>A0A934SBL6</accession>
<feature type="domain" description="NAD(P)-binding" evidence="8">
    <location>
        <begin position="9"/>
        <end position="321"/>
    </location>
</feature>
<evidence type="ECO:0000256" key="3">
    <source>
        <dbReference type="ARBA" id="ARBA00008178"/>
    </source>
</evidence>
<sequence length="343" mass="38242">MSVNSPKSIVTGGAGFIGSNLVRHLLGKGHRVLNIDKLTYAGNLRSLDDVAAHPNYEFLQADIADAAAMNQAFSSFMPDTVFHLAAESHVDRSIHAPLDFVQTNVVGTAVLLQATLHFWENLTAERKAAFRFIHVSTDEVFGSLGEAGSFSESSCYDPHSPYSASKAASDHLVRSWHDTYGLPAIVTNCANNHGPRQYPEKLIPLAIINAISGKSIPIYGDGMNVRDWIHVEDHCEGLLAVAERGICGETYLIGANAEWRNIDLVRNLCQHLDELHPSNNGLSYANQIQFVNDRPGHDFRYAIDSSKIRRELGWKPRQSPSDAFRSTVQWYLEHENWWRPLLR</sequence>
<dbReference type="CDD" id="cd05246">
    <property type="entry name" value="dTDP_GD_SDR_e"/>
    <property type="match status" value="1"/>
</dbReference>
<evidence type="ECO:0000256" key="5">
    <source>
        <dbReference type="ARBA" id="ARBA00023027"/>
    </source>
</evidence>
<dbReference type="SUPFAM" id="SSF51735">
    <property type="entry name" value="NAD(P)-binding Rossmann-fold domains"/>
    <property type="match status" value="1"/>
</dbReference>
<dbReference type="GO" id="GO:0008460">
    <property type="term" value="F:dTDP-glucose 4,6-dehydratase activity"/>
    <property type="evidence" value="ECO:0007669"/>
    <property type="project" value="UniProtKB-EC"/>
</dbReference>
<dbReference type="InterPro" id="IPR036291">
    <property type="entry name" value="NAD(P)-bd_dom_sf"/>
</dbReference>
<keyword evidence="5" id="KW-0520">NAD</keyword>
<evidence type="ECO:0000313" key="10">
    <source>
        <dbReference type="Proteomes" id="UP000603141"/>
    </source>
</evidence>
<evidence type="ECO:0000256" key="4">
    <source>
        <dbReference type="ARBA" id="ARBA00011990"/>
    </source>
</evidence>
<dbReference type="Pfam" id="PF16363">
    <property type="entry name" value="GDP_Man_Dehyd"/>
    <property type="match status" value="1"/>
</dbReference>
<dbReference type="GO" id="GO:0009225">
    <property type="term" value="P:nucleotide-sugar metabolic process"/>
    <property type="evidence" value="ECO:0007669"/>
    <property type="project" value="InterPro"/>
</dbReference>
<dbReference type="Gene3D" id="3.90.25.10">
    <property type="entry name" value="UDP-galactose 4-epimerase, domain 1"/>
    <property type="match status" value="1"/>
</dbReference>
<organism evidence="9 10">
    <name type="scientific">Luteolibacter pohnpeiensis</name>
    <dbReference type="NCBI Taxonomy" id="454153"/>
    <lineage>
        <taxon>Bacteria</taxon>
        <taxon>Pseudomonadati</taxon>
        <taxon>Verrucomicrobiota</taxon>
        <taxon>Verrucomicrobiia</taxon>
        <taxon>Verrucomicrobiales</taxon>
        <taxon>Verrucomicrobiaceae</taxon>
        <taxon>Luteolibacter</taxon>
    </lineage>
</organism>
<protein>
    <recommendedName>
        <fullName evidence="4 7">dTDP-glucose 4,6-dehydratase</fullName>
        <ecNumber evidence="4 7">4.2.1.46</ecNumber>
    </recommendedName>
</protein>
<dbReference type="Proteomes" id="UP000603141">
    <property type="component" value="Unassembled WGS sequence"/>
</dbReference>
<dbReference type="PANTHER" id="PTHR43000">
    <property type="entry name" value="DTDP-D-GLUCOSE 4,6-DEHYDRATASE-RELATED"/>
    <property type="match status" value="1"/>
</dbReference>
<dbReference type="EC" id="4.2.1.46" evidence="4 7"/>
<evidence type="ECO:0000256" key="7">
    <source>
        <dbReference type="RuleBase" id="RU004473"/>
    </source>
</evidence>
<name>A0A934SBL6_9BACT</name>
<evidence type="ECO:0000256" key="1">
    <source>
        <dbReference type="ARBA" id="ARBA00001539"/>
    </source>
</evidence>
<comment type="similarity">
    <text evidence="3 7">Belongs to the NAD(P)-dependent epimerase/dehydratase family. dTDP-glucose dehydratase subfamily.</text>
</comment>
<reference evidence="9" key="1">
    <citation type="submission" date="2021-01" db="EMBL/GenBank/DDBJ databases">
        <title>Modified the classification status of verrucomicrobia.</title>
        <authorList>
            <person name="Feng X."/>
        </authorList>
    </citation>
    <scope>NUCLEOTIDE SEQUENCE</scope>
    <source>
        <strain evidence="9">KCTC 22041</strain>
    </source>
</reference>
<keyword evidence="10" id="KW-1185">Reference proteome</keyword>
<dbReference type="InterPro" id="IPR005888">
    <property type="entry name" value="dTDP_Gluc_deHydtase"/>
</dbReference>
<evidence type="ECO:0000256" key="2">
    <source>
        <dbReference type="ARBA" id="ARBA00001911"/>
    </source>
</evidence>